<reference evidence="2 3" key="1">
    <citation type="submission" date="2018-05" db="EMBL/GenBank/DDBJ databases">
        <title>The Hungate 1000. A catalogue of reference genomes from the rumen microbiome.</title>
        <authorList>
            <person name="Kelly W."/>
        </authorList>
    </citation>
    <scope>NUCLEOTIDE SEQUENCE [LARGE SCALE GENOMIC DNA]</scope>
    <source>
        <strain evidence="2 3">NLAE-zl-C242</strain>
    </source>
</reference>
<sequence length="128" mass="14715">MALKNMYSIILQVIANALTEIEHDLIGIEHRSKDKKDSDGNILPEKEESNRFEVEIPKGNSELSKVRFSVKVLEEKLPIKAEILDDDDYQITFQNLKISYIDARRNVYFQAEGYTIVNRSTGEVVARL</sequence>
<dbReference type="EMBL" id="QGDL01000017">
    <property type="protein sequence ID" value="PWJ22679.1"/>
    <property type="molecule type" value="Genomic_DNA"/>
</dbReference>
<proteinExistence type="predicted"/>
<comment type="caution">
    <text evidence="2">The sequence shown here is derived from an EMBL/GenBank/DDBJ whole genome shotgun (WGS) entry which is preliminary data.</text>
</comment>
<organism evidence="2 3">
    <name type="scientific">Faecalicatena orotica</name>
    <dbReference type="NCBI Taxonomy" id="1544"/>
    <lineage>
        <taxon>Bacteria</taxon>
        <taxon>Bacillati</taxon>
        <taxon>Bacillota</taxon>
        <taxon>Clostridia</taxon>
        <taxon>Lachnospirales</taxon>
        <taxon>Lachnospiraceae</taxon>
        <taxon>Faecalicatena</taxon>
    </lineage>
</organism>
<name>A0A2Y9BNE7_9FIRM</name>
<evidence type="ECO:0000313" key="2">
    <source>
        <dbReference type="EMBL" id="PWJ22679.1"/>
    </source>
</evidence>
<keyword evidence="3" id="KW-1185">Reference proteome</keyword>
<evidence type="ECO:0000256" key="1">
    <source>
        <dbReference type="SAM" id="MobiDB-lite"/>
    </source>
</evidence>
<gene>
    <name evidence="2" type="ORF">A8806_11719</name>
</gene>
<protein>
    <submittedName>
        <fullName evidence="2">Uncharacterized protein</fullName>
    </submittedName>
</protein>
<feature type="region of interest" description="Disordered" evidence="1">
    <location>
        <begin position="30"/>
        <end position="49"/>
    </location>
</feature>
<accession>A0A2Y9BNE7</accession>
<dbReference type="RefSeq" id="WP_109733371.1">
    <property type="nucleotide sequence ID" value="NZ_BAAACK010000014.1"/>
</dbReference>
<dbReference type="AlphaFoldDB" id="A0A2Y9BNE7"/>
<dbReference type="Proteomes" id="UP000245845">
    <property type="component" value="Unassembled WGS sequence"/>
</dbReference>
<evidence type="ECO:0000313" key="3">
    <source>
        <dbReference type="Proteomes" id="UP000245845"/>
    </source>
</evidence>